<dbReference type="EMBL" id="JARHUD010000004">
    <property type="protein sequence ID" value="MDF2095864.1"/>
    <property type="molecule type" value="Genomic_DNA"/>
</dbReference>
<feature type="chain" id="PRO_5047295211" evidence="6">
    <location>
        <begin position="26"/>
        <end position="157"/>
    </location>
</feature>
<comment type="caution">
    <text evidence="7">The sequence shown here is derived from an EMBL/GenBank/DDBJ whole genome shotgun (WGS) entry which is preliminary data.</text>
</comment>
<keyword evidence="2" id="KW-0349">Heme</keyword>
<evidence type="ECO:0000256" key="5">
    <source>
        <dbReference type="ARBA" id="ARBA00023004"/>
    </source>
</evidence>
<evidence type="ECO:0000256" key="1">
    <source>
        <dbReference type="ARBA" id="ARBA00022448"/>
    </source>
</evidence>
<dbReference type="RefSeq" id="WP_275821688.1">
    <property type="nucleotide sequence ID" value="NZ_JARHUD010000004.1"/>
</dbReference>
<evidence type="ECO:0000256" key="3">
    <source>
        <dbReference type="ARBA" id="ARBA00022723"/>
    </source>
</evidence>
<gene>
    <name evidence="7" type="ORF">P2G67_07740</name>
</gene>
<keyword evidence="3" id="KW-0479">Metal-binding</keyword>
<dbReference type="PIRSF" id="PIRSF000027">
    <property type="entry name" value="Cytc_c_prime"/>
    <property type="match status" value="1"/>
</dbReference>
<keyword evidence="4" id="KW-0249">Electron transport</keyword>
<evidence type="ECO:0000256" key="2">
    <source>
        <dbReference type="ARBA" id="ARBA00022617"/>
    </source>
</evidence>
<dbReference type="InterPro" id="IPR012127">
    <property type="entry name" value="Cyt_c_prime"/>
</dbReference>
<dbReference type="PROSITE" id="PS51009">
    <property type="entry name" value="CYTCII"/>
    <property type="match status" value="1"/>
</dbReference>
<keyword evidence="6" id="KW-0732">Signal</keyword>
<evidence type="ECO:0000256" key="4">
    <source>
        <dbReference type="ARBA" id="ARBA00022982"/>
    </source>
</evidence>
<reference evidence="7 8" key="1">
    <citation type="submission" date="2023-03" db="EMBL/GenBank/DDBJ databases">
        <title>Fodinicurvata sp. CAU 1616 isolated from sea sendiment.</title>
        <authorList>
            <person name="Kim W."/>
        </authorList>
    </citation>
    <scope>NUCLEOTIDE SEQUENCE [LARGE SCALE GENOMIC DNA]</scope>
    <source>
        <strain evidence="7 8">CAU 1616</strain>
    </source>
</reference>
<keyword evidence="1" id="KW-0813">Transport</keyword>
<dbReference type="Gene3D" id="1.20.120.10">
    <property type="entry name" value="Cytochrome c/b562"/>
    <property type="match status" value="1"/>
</dbReference>
<feature type="signal peptide" evidence="6">
    <location>
        <begin position="1"/>
        <end position="25"/>
    </location>
</feature>
<dbReference type="SUPFAM" id="SSF47175">
    <property type="entry name" value="Cytochromes"/>
    <property type="match status" value="1"/>
</dbReference>
<evidence type="ECO:0000256" key="6">
    <source>
        <dbReference type="SAM" id="SignalP"/>
    </source>
</evidence>
<accession>A0ABT5YLW8</accession>
<keyword evidence="8" id="KW-1185">Reference proteome</keyword>
<dbReference type="InterPro" id="IPR002321">
    <property type="entry name" value="Cyt_c_II"/>
</dbReference>
<organism evidence="7 8">
    <name type="scientific">Aquibaculum arenosum</name>
    <dbReference type="NCBI Taxonomy" id="3032591"/>
    <lineage>
        <taxon>Bacteria</taxon>
        <taxon>Pseudomonadati</taxon>
        <taxon>Pseudomonadota</taxon>
        <taxon>Alphaproteobacteria</taxon>
        <taxon>Rhodospirillales</taxon>
        <taxon>Rhodovibrionaceae</taxon>
        <taxon>Aquibaculum</taxon>
    </lineage>
</organism>
<dbReference type="Pfam" id="PF01322">
    <property type="entry name" value="Cytochrom_C_2"/>
    <property type="match status" value="1"/>
</dbReference>
<sequence length="157" mass="16499">MRCTKSLFTLLAAGLLIAAPLAAQADPAEIIDERQEFMKGLGQQLGVARSYVQDGEGTAADVAEAARTIAERAGEIVALFPEGTGMHEVDIETGARPEIWEDPDDFAAKAEGLSEAATSFAELAESTEDPAEIGAGMAALGRDGCGACHRTYREELD</sequence>
<dbReference type="Proteomes" id="UP001215503">
    <property type="component" value="Unassembled WGS sequence"/>
</dbReference>
<protein>
    <submittedName>
        <fullName evidence="7">Cytochrome c</fullName>
    </submittedName>
</protein>
<dbReference type="InterPro" id="IPR010980">
    <property type="entry name" value="Cyt_c/b562"/>
</dbReference>
<name>A0ABT5YLW8_9PROT</name>
<proteinExistence type="predicted"/>
<evidence type="ECO:0000313" key="8">
    <source>
        <dbReference type="Proteomes" id="UP001215503"/>
    </source>
</evidence>
<evidence type="ECO:0000313" key="7">
    <source>
        <dbReference type="EMBL" id="MDF2095864.1"/>
    </source>
</evidence>
<keyword evidence="5" id="KW-0408">Iron</keyword>